<accession>A0A3N0YG07</accession>
<proteinExistence type="predicted"/>
<dbReference type="EMBL" id="RJVU01042606">
    <property type="protein sequence ID" value="ROL45087.1"/>
    <property type="molecule type" value="Genomic_DNA"/>
</dbReference>
<reference evidence="2 3" key="1">
    <citation type="submission" date="2018-10" db="EMBL/GenBank/DDBJ databases">
        <title>Genome assembly for a Yunnan-Guizhou Plateau 3E fish, Anabarilius grahami (Regan), and its evolutionary and genetic applications.</title>
        <authorList>
            <person name="Jiang W."/>
        </authorList>
    </citation>
    <scope>NUCLEOTIDE SEQUENCE [LARGE SCALE GENOMIC DNA]</scope>
    <source>
        <strain evidence="2">AG-KIZ</strain>
        <tissue evidence="2">Muscle</tissue>
    </source>
</reference>
<evidence type="ECO:0000313" key="3">
    <source>
        <dbReference type="Proteomes" id="UP000281406"/>
    </source>
</evidence>
<gene>
    <name evidence="2" type="ORF">DPX16_5394</name>
</gene>
<organism evidence="2 3">
    <name type="scientific">Anabarilius grahami</name>
    <name type="common">Kanglang fish</name>
    <name type="synonym">Barilius grahami</name>
    <dbReference type="NCBI Taxonomy" id="495550"/>
    <lineage>
        <taxon>Eukaryota</taxon>
        <taxon>Metazoa</taxon>
        <taxon>Chordata</taxon>
        <taxon>Craniata</taxon>
        <taxon>Vertebrata</taxon>
        <taxon>Euteleostomi</taxon>
        <taxon>Actinopterygii</taxon>
        <taxon>Neopterygii</taxon>
        <taxon>Teleostei</taxon>
        <taxon>Ostariophysi</taxon>
        <taxon>Cypriniformes</taxon>
        <taxon>Xenocyprididae</taxon>
        <taxon>Xenocypridinae</taxon>
        <taxon>Xenocypridinae incertae sedis</taxon>
        <taxon>Anabarilius</taxon>
    </lineage>
</organism>
<comment type="caution">
    <text evidence="2">The sequence shown here is derived from an EMBL/GenBank/DDBJ whole genome shotgun (WGS) entry which is preliminary data.</text>
</comment>
<dbReference type="AlphaFoldDB" id="A0A3N0YG07"/>
<sequence>MATVRSQVRLRQSLLPFVGKLFTPRRHSTTRQTAIKHVQSDENRLRPTPTDSPKRSMKGSVGGKVDYGPDPSPLLHKGQSLISPLHKGHRSPIQDWVHHNSKPKTRSDIVSRPRPRTTTAPMPMSGSAIPLRPKFRSTGITALVWMGVSGRECVWVLRIGRYNNVLCGRKRELFE</sequence>
<keyword evidence="3" id="KW-1185">Reference proteome</keyword>
<name>A0A3N0YG07_ANAGA</name>
<feature type="region of interest" description="Disordered" evidence="1">
    <location>
        <begin position="26"/>
        <end position="130"/>
    </location>
</feature>
<protein>
    <submittedName>
        <fullName evidence="2">Uncharacterized protein</fullName>
    </submittedName>
</protein>
<dbReference type="Proteomes" id="UP000281406">
    <property type="component" value="Unassembled WGS sequence"/>
</dbReference>
<evidence type="ECO:0000256" key="1">
    <source>
        <dbReference type="SAM" id="MobiDB-lite"/>
    </source>
</evidence>
<evidence type="ECO:0000313" key="2">
    <source>
        <dbReference type="EMBL" id="ROL45087.1"/>
    </source>
</evidence>